<dbReference type="InterPro" id="IPR006225">
    <property type="entry name" value="PsdUridine_synth_RluC/D"/>
</dbReference>
<dbReference type="Gene3D" id="3.10.290.10">
    <property type="entry name" value="RNA-binding S4 domain"/>
    <property type="match status" value="1"/>
</dbReference>
<evidence type="ECO:0000256" key="4">
    <source>
        <dbReference type="PROSITE-ProRule" id="PRU00182"/>
    </source>
</evidence>
<dbReference type="InterPro" id="IPR006145">
    <property type="entry name" value="PsdUridine_synth_RsuA/RluA"/>
</dbReference>
<dbReference type="GO" id="GO:0120159">
    <property type="term" value="F:rRNA pseudouridine synthase activity"/>
    <property type="evidence" value="ECO:0007669"/>
    <property type="project" value="UniProtKB-ARBA"/>
</dbReference>
<dbReference type="AlphaFoldDB" id="A0A523WA80"/>
<dbReference type="InterPro" id="IPR002942">
    <property type="entry name" value="S4_RNA-bd"/>
</dbReference>
<evidence type="ECO:0000259" key="6">
    <source>
        <dbReference type="SMART" id="SM00363"/>
    </source>
</evidence>
<dbReference type="Pfam" id="PF00849">
    <property type="entry name" value="PseudoU_synth_2"/>
    <property type="match status" value="1"/>
</dbReference>
<dbReference type="NCBIfam" id="TIGR00005">
    <property type="entry name" value="rluA_subfam"/>
    <property type="match status" value="1"/>
</dbReference>
<name>A0A523WA80_UNCAE</name>
<dbReference type="SUPFAM" id="SSF55120">
    <property type="entry name" value="Pseudouridine synthase"/>
    <property type="match status" value="1"/>
</dbReference>
<dbReference type="PANTHER" id="PTHR21600:SF44">
    <property type="entry name" value="RIBOSOMAL LARGE SUBUNIT PSEUDOURIDINE SYNTHASE D"/>
    <property type="match status" value="1"/>
</dbReference>
<evidence type="ECO:0000256" key="2">
    <source>
        <dbReference type="ARBA" id="ARBA00023235"/>
    </source>
</evidence>
<dbReference type="CDD" id="cd00165">
    <property type="entry name" value="S4"/>
    <property type="match status" value="1"/>
</dbReference>
<evidence type="ECO:0000256" key="5">
    <source>
        <dbReference type="RuleBase" id="RU362028"/>
    </source>
</evidence>
<protein>
    <recommendedName>
        <fullName evidence="5">Pseudouridine synthase</fullName>
        <ecNumber evidence="5">5.4.99.-</ecNumber>
    </recommendedName>
</protein>
<dbReference type="SUPFAM" id="SSF55174">
    <property type="entry name" value="Alpha-L RNA-binding motif"/>
    <property type="match status" value="1"/>
</dbReference>
<organism evidence="7 8">
    <name type="scientific">Aerophobetes bacterium</name>
    <dbReference type="NCBI Taxonomy" id="2030807"/>
    <lineage>
        <taxon>Bacteria</taxon>
        <taxon>Candidatus Aerophobota</taxon>
    </lineage>
</organism>
<proteinExistence type="inferred from homology"/>
<dbReference type="PANTHER" id="PTHR21600">
    <property type="entry name" value="MITOCHONDRIAL RNA PSEUDOURIDINE SYNTHASE"/>
    <property type="match status" value="1"/>
</dbReference>
<feature type="domain" description="RNA-binding S4" evidence="6">
    <location>
        <begin position="29"/>
        <end position="93"/>
    </location>
</feature>
<keyword evidence="4" id="KW-0694">RNA-binding</keyword>
<evidence type="ECO:0000313" key="8">
    <source>
        <dbReference type="Proteomes" id="UP000319130"/>
    </source>
</evidence>
<dbReference type="CDD" id="cd02869">
    <property type="entry name" value="PseudoU_synth_RluA_like"/>
    <property type="match status" value="1"/>
</dbReference>
<reference evidence="7 8" key="1">
    <citation type="submission" date="2019-03" db="EMBL/GenBank/DDBJ databases">
        <title>Metabolic potential of uncultured bacteria and archaea associated with petroleum seepage in deep-sea sediments.</title>
        <authorList>
            <person name="Dong X."/>
            <person name="Hubert C."/>
        </authorList>
    </citation>
    <scope>NUCLEOTIDE SEQUENCE [LARGE SCALE GENOMIC DNA]</scope>
    <source>
        <strain evidence="7">E29_bin52</strain>
    </source>
</reference>
<feature type="active site" evidence="3">
    <location>
        <position position="152"/>
    </location>
</feature>
<dbReference type="Proteomes" id="UP000319130">
    <property type="component" value="Unassembled WGS sequence"/>
</dbReference>
<sequence length="324" mass="37132">MEKKSQVRMLQVDRMPEVHRFRVKEEKRLRLDSFLKNNLFHLSRSFIQKAVQRGEVKVDGKVREQDYSLQKGQIVTLTLSSPTGKEIKGEDIPLDVLWEDTSLLVVNKPAGMLVHPTPRRTEGTLVNALLHYSSHLSTLGGWERQGIVHRLDKDTSGTMVVAKNDYTHLALASQFRKRIVKKVYLALAQGVPPQDKGRIATRMERSPRGGIKMSIKGRMGREAVTEYEVLRRWKDTCLLELHPLTGRTHQIRLHLSSINCSLVGDTLYGGKKKRNFPYPAGRCMLHARVLGFFHPRKREWMEFTSPVPQDMKELVEFLDSSQAS</sequence>
<dbReference type="InterPro" id="IPR036986">
    <property type="entry name" value="S4_RNA-bd_sf"/>
</dbReference>
<evidence type="ECO:0000313" key="7">
    <source>
        <dbReference type="EMBL" id="TET63881.1"/>
    </source>
</evidence>
<dbReference type="GO" id="GO:0000455">
    <property type="term" value="P:enzyme-directed rRNA pseudouridine synthesis"/>
    <property type="evidence" value="ECO:0007669"/>
    <property type="project" value="UniProtKB-ARBA"/>
</dbReference>
<dbReference type="EC" id="5.4.99.-" evidence="5"/>
<dbReference type="Gene3D" id="3.30.2350.10">
    <property type="entry name" value="Pseudouridine synthase"/>
    <property type="match status" value="1"/>
</dbReference>
<comment type="caution">
    <text evidence="7">The sequence shown here is derived from an EMBL/GenBank/DDBJ whole genome shotgun (WGS) entry which is preliminary data.</text>
</comment>
<comment type="similarity">
    <text evidence="1 5">Belongs to the pseudouridine synthase RluA family.</text>
</comment>
<gene>
    <name evidence="7" type="ORF">E3J48_01915</name>
</gene>
<keyword evidence="2 5" id="KW-0413">Isomerase</keyword>
<dbReference type="Pfam" id="PF01479">
    <property type="entry name" value="S4"/>
    <property type="match status" value="1"/>
</dbReference>
<comment type="catalytic activity">
    <reaction evidence="5">
        <text>a uridine in RNA = a pseudouridine in RNA</text>
        <dbReference type="Rhea" id="RHEA:48348"/>
        <dbReference type="Rhea" id="RHEA-COMP:12068"/>
        <dbReference type="Rhea" id="RHEA-COMP:12069"/>
        <dbReference type="ChEBI" id="CHEBI:65314"/>
        <dbReference type="ChEBI" id="CHEBI:65315"/>
    </reaction>
</comment>
<dbReference type="GO" id="GO:0003723">
    <property type="term" value="F:RNA binding"/>
    <property type="evidence" value="ECO:0007669"/>
    <property type="project" value="UniProtKB-KW"/>
</dbReference>
<dbReference type="SMART" id="SM00363">
    <property type="entry name" value="S4"/>
    <property type="match status" value="1"/>
</dbReference>
<dbReference type="InterPro" id="IPR020103">
    <property type="entry name" value="PsdUridine_synth_cat_dom_sf"/>
</dbReference>
<evidence type="ECO:0000256" key="1">
    <source>
        <dbReference type="ARBA" id="ARBA00010876"/>
    </source>
</evidence>
<dbReference type="PROSITE" id="PS50889">
    <property type="entry name" value="S4"/>
    <property type="match status" value="1"/>
</dbReference>
<accession>A0A523WA80</accession>
<comment type="function">
    <text evidence="5">Responsible for synthesis of pseudouridine from uracil.</text>
</comment>
<evidence type="ECO:0000256" key="3">
    <source>
        <dbReference type="PIRSR" id="PIRSR606225-1"/>
    </source>
</evidence>
<dbReference type="InterPro" id="IPR050188">
    <property type="entry name" value="RluA_PseudoU_synthase"/>
</dbReference>
<dbReference type="EMBL" id="SOIZ01000080">
    <property type="protein sequence ID" value="TET63881.1"/>
    <property type="molecule type" value="Genomic_DNA"/>
</dbReference>